<dbReference type="Pfam" id="PF00534">
    <property type="entry name" value="Glycos_transf_1"/>
    <property type="match status" value="1"/>
</dbReference>
<feature type="region of interest" description="Disordered" evidence="2">
    <location>
        <begin position="103"/>
        <end position="122"/>
    </location>
</feature>
<evidence type="ECO:0000256" key="1">
    <source>
        <dbReference type="ARBA" id="ARBA00022679"/>
    </source>
</evidence>
<dbReference type="SUPFAM" id="SSF53756">
    <property type="entry name" value="UDP-Glycosyltransferase/glycogen phosphorylase"/>
    <property type="match status" value="1"/>
</dbReference>
<organism evidence="4 5">
    <name type="scientific">BD1-7 clade bacterium</name>
    <dbReference type="NCBI Taxonomy" id="2029982"/>
    <lineage>
        <taxon>Bacteria</taxon>
        <taxon>Pseudomonadati</taxon>
        <taxon>Pseudomonadota</taxon>
        <taxon>Gammaproteobacteria</taxon>
        <taxon>Cellvibrionales</taxon>
        <taxon>Spongiibacteraceae</taxon>
        <taxon>BD1-7 clade</taxon>
    </lineage>
</organism>
<dbReference type="GO" id="GO:0102710">
    <property type="term" value="F:D-inositol-3-phosphate glycosyltransferase activity"/>
    <property type="evidence" value="ECO:0007669"/>
    <property type="project" value="UniProtKB-EC"/>
</dbReference>
<dbReference type="EMBL" id="CACSIO010000061">
    <property type="protein sequence ID" value="CAA0125097.1"/>
    <property type="molecule type" value="Genomic_DNA"/>
</dbReference>
<sequence length="647" mass="73109">MILDAVFRLGYKSPLRLIKSIVPVSIKQPIKDQFVAFNRSKPDTLKRCVIGVGLLNSDSSENQFFSELDQTLSSNGDIALIALEPNDTAHNLQRPNKFVGIPFATESQPRDDSQGHSSSDALEHIPLPPWLHRLNEKANSDSDASLDYAAKFIDNFMRLSHPLAVVAHNNLNALQALCVHAAQYYGIPIYEVASTPPLMSVKACLNTSSIETPLTPEHSTALYSVNSLTTDILQNVDTIQAQNQRMHHPIAHDRVEHRIKKIRRLPSPVKSSFDDNRTLVILNISRLFYANKPHSGISRYTDEIATRLLATRSFNVILGVEDLDKLDQSSLRNDVKKFDVDDLESALFYAENTHKPYIYHSPFEPHHLDTNLRYGIKVITIHDILHLTMPRVYIRPPEITQQIALRASNADCNRVFVSHFSKSAFENHTGVCERLKSRVTYLGVSDAFQPLASAMGKTHQRKDDPELLIIPYQADPRKGFKRMIESSFHWLSQFEGDAEILIFGPKSERNTAMKSVKNTIPRREIKAYTYIDSPSDEELAQLYTCATAQLYLSEGEGFGLPPLEAMAMGCPSIMLNNTALNEVYNGWELMLNNELDVSSTITTILNNITTDHSYREKLRIEAIALSQRYSWERCFAETKDVYHSLLS</sequence>
<proteinExistence type="predicted"/>
<name>A0A5S9QXX8_9GAMM</name>
<dbReference type="OrthoDB" id="9055506at2"/>
<dbReference type="InterPro" id="IPR001296">
    <property type="entry name" value="Glyco_trans_1"/>
</dbReference>
<dbReference type="PANTHER" id="PTHR46401">
    <property type="entry name" value="GLYCOSYLTRANSFERASE WBBK-RELATED"/>
    <property type="match status" value="1"/>
</dbReference>
<reference evidence="4 5" key="1">
    <citation type="submission" date="2019-11" db="EMBL/GenBank/DDBJ databases">
        <authorList>
            <person name="Holert J."/>
        </authorList>
    </citation>
    <scope>NUCLEOTIDE SEQUENCE [LARGE SCALE GENOMIC DNA]</scope>
    <source>
        <strain evidence="4">SB11_3</strain>
    </source>
</reference>
<dbReference type="AlphaFoldDB" id="A0A5S9QXX8"/>
<evidence type="ECO:0000313" key="4">
    <source>
        <dbReference type="EMBL" id="CAA0125097.1"/>
    </source>
</evidence>
<keyword evidence="1 4" id="KW-0808">Transferase</keyword>
<gene>
    <name evidence="4" type="primary">mshA_2</name>
    <name evidence="4" type="ORF">OPDIPICF_03350</name>
</gene>
<dbReference type="PANTHER" id="PTHR46401:SF2">
    <property type="entry name" value="GLYCOSYLTRANSFERASE WBBK-RELATED"/>
    <property type="match status" value="1"/>
</dbReference>
<keyword evidence="4" id="KW-0328">Glycosyltransferase</keyword>
<evidence type="ECO:0000313" key="5">
    <source>
        <dbReference type="Proteomes" id="UP000441399"/>
    </source>
</evidence>
<protein>
    <submittedName>
        <fullName evidence="4">D-inositol-3-phosphate glycosyltransferase</fullName>
        <ecNumber evidence="4">2.4.1.250</ecNumber>
    </submittedName>
</protein>
<feature type="domain" description="Glycosyl transferase family 1" evidence="3">
    <location>
        <begin position="459"/>
        <end position="587"/>
    </location>
</feature>
<dbReference type="GO" id="GO:0009103">
    <property type="term" value="P:lipopolysaccharide biosynthetic process"/>
    <property type="evidence" value="ECO:0007669"/>
    <property type="project" value="TreeGrafter"/>
</dbReference>
<dbReference type="Gene3D" id="3.40.50.2000">
    <property type="entry name" value="Glycogen Phosphorylase B"/>
    <property type="match status" value="1"/>
</dbReference>
<evidence type="ECO:0000259" key="3">
    <source>
        <dbReference type="Pfam" id="PF00534"/>
    </source>
</evidence>
<keyword evidence="5" id="KW-1185">Reference proteome</keyword>
<accession>A0A5S9QXX8</accession>
<evidence type="ECO:0000256" key="2">
    <source>
        <dbReference type="SAM" id="MobiDB-lite"/>
    </source>
</evidence>
<dbReference type="EC" id="2.4.1.250" evidence="4"/>
<dbReference type="Proteomes" id="UP000441399">
    <property type="component" value="Unassembled WGS sequence"/>
</dbReference>